<feature type="compositionally biased region" description="Polar residues" evidence="1">
    <location>
        <begin position="127"/>
        <end position="138"/>
    </location>
</feature>
<organism evidence="2 3">
    <name type="scientific">Aphidius gifuensis</name>
    <name type="common">Parasitoid wasp</name>
    <dbReference type="NCBI Taxonomy" id="684658"/>
    <lineage>
        <taxon>Eukaryota</taxon>
        <taxon>Metazoa</taxon>
        <taxon>Ecdysozoa</taxon>
        <taxon>Arthropoda</taxon>
        <taxon>Hexapoda</taxon>
        <taxon>Insecta</taxon>
        <taxon>Pterygota</taxon>
        <taxon>Neoptera</taxon>
        <taxon>Endopterygota</taxon>
        <taxon>Hymenoptera</taxon>
        <taxon>Apocrita</taxon>
        <taxon>Ichneumonoidea</taxon>
        <taxon>Braconidae</taxon>
        <taxon>Aphidiinae</taxon>
        <taxon>Aphidius</taxon>
    </lineage>
</organism>
<evidence type="ECO:0000256" key="1">
    <source>
        <dbReference type="SAM" id="MobiDB-lite"/>
    </source>
</evidence>
<dbReference type="EMBL" id="JACMRX010000002">
    <property type="protein sequence ID" value="KAF7994298.1"/>
    <property type="molecule type" value="Genomic_DNA"/>
</dbReference>
<sequence length="155" mass="17560">MLMNQGPNKEINIEEKYNLKLPIKQSKELAALETKLDESKAFQSDTEKYMGTLIDSDKTLPDAARNILKRFLIRDVAVKLTALKDSADKFNMAKNLPSFKKCILVLSQCLTRATDWDNSRPRKPKNGDSNNYNSLTQYLNNLDNQDDDGGNNSQS</sequence>
<feature type="region of interest" description="Disordered" evidence="1">
    <location>
        <begin position="115"/>
        <end position="155"/>
    </location>
</feature>
<evidence type="ECO:0000313" key="3">
    <source>
        <dbReference type="Proteomes" id="UP000639338"/>
    </source>
</evidence>
<keyword evidence="3" id="KW-1185">Reference proteome</keyword>
<dbReference type="AlphaFoldDB" id="A0A834XXW3"/>
<reference evidence="2 3" key="1">
    <citation type="submission" date="2020-08" db="EMBL/GenBank/DDBJ databases">
        <title>Aphidius gifuensis genome sequencing and assembly.</title>
        <authorList>
            <person name="Du Z."/>
        </authorList>
    </citation>
    <scope>NUCLEOTIDE SEQUENCE [LARGE SCALE GENOMIC DNA]</scope>
    <source>
        <strain evidence="2">YNYX2018</strain>
        <tissue evidence="2">Adults</tissue>
    </source>
</reference>
<name>A0A834XXW3_APHGI</name>
<dbReference type="Proteomes" id="UP000639338">
    <property type="component" value="Unassembled WGS sequence"/>
</dbReference>
<proteinExistence type="predicted"/>
<evidence type="ECO:0000313" key="2">
    <source>
        <dbReference type="EMBL" id="KAF7994298.1"/>
    </source>
</evidence>
<comment type="caution">
    <text evidence="2">The sequence shown here is derived from an EMBL/GenBank/DDBJ whole genome shotgun (WGS) entry which is preliminary data.</text>
</comment>
<gene>
    <name evidence="2" type="ORF">HCN44_003388</name>
</gene>
<dbReference type="OrthoDB" id="7701369at2759"/>
<protein>
    <submittedName>
        <fullName evidence="2">Uncharacterized protein</fullName>
    </submittedName>
</protein>
<accession>A0A834XXW3</accession>